<reference evidence="1 2" key="1">
    <citation type="submission" date="2016-08" db="EMBL/GenBank/DDBJ databases">
        <authorList>
            <person name="Seilhamer J.J."/>
        </authorList>
    </citation>
    <scope>NUCLEOTIDE SEQUENCE [LARGE SCALE GENOMIC DNA]</scope>
    <source>
        <strain evidence="1 2">DX4</strain>
    </source>
</reference>
<accession>A0A1D7QM26</accession>
<protein>
    <submittedName>
        <fullName evidence="1">Uncharacterized protein</fullName>
    </submittedName>
</protein>
<organism evidence="1 2">
    <name type="scientific">Pedobacter steynii</name>
    <dbReference type="NCBI Taxonomy" id="430522"/>
    <lineage>
        <taxon>Bacteria</taxon>
        <taxon>Pseudomonadati</taxon>
        <taxon>Bacteroidota</taxon>
        <taxon>Sphingobacteriia</taxon>
        <taxon>Sphingobacteriales</taxon>
        <taxon>Sphingobacteriaceae</taxon>
        <taxon>Pedobacter</taxon>
    </lineage>
</organism>
<gene>
    <name evidence="1" type="ORF">BFS30_22705</name>
</gene>
<dbReference type="EMBL" id="CP017141">
    <property type="protein sequence ID" value="AOM79720.1"/>
    <property type="molecule type" value="Genomic_DNA"/>
</dbReference>
<name>A0A1D7QM26_9SPHI</name>
<dbReference type="RefSeq" id="WP_069381382.1">
    <property type="nucleotide sequence ID" value="NZ_CP017141.1"/>
</dbReference>
<evidence type="ECO:0000313" key="2">
    <source>
        <dbReference type="Proteomes" id="UP000094313"/>
    </source>
</evidence>
<keyword evidence="2" id="KW-1185">Reference proteome</keyword>
<dbReference type="Proteomes" id="UP000094313">
    <property type="component" value="Chromosome"/>
</dbReference>
<sequence length="66" mass="7779">MNTILEQHPAIFKVLEIAKLSVGDKLINLGEILEIEEYDYYYALVISRMGQRQVWTFDKEAELFIE</sequence>
<evidence type="ECO:0000313" key="1">
    <source>
        <dbReference type="EMBL" id="AOM79720.1"/>
    </source>
</evidence>
<proteinExistence type="predicted"/>
<dbReference type="KEGG" id="psty:BFS30_22705"/>
<dbReference type="AlphaFoldDB" id="A0A1D7QM26"/>